<accession>A0ABD1YY28</accession>
<evidence type="ECO:0008006" key="4">
    <source>
        <dbReference type="Google" id="ProtNLM"/>
    </source>
</evidence>
<dbReference type="EMBL" id="JBHFFA010000003">
    <property type="protein sequence ID" value="KAL2634282.1"/>
    <property type="molecule type" value="Genomic_DNA"/>
</dbReference>
<keyword evidence="3" id="KW-1185">Reference proteome</keyword>
<evidence type="ECO:0000256" key="1">
    <source>
        <dbReference type="SAM" id="Coils"/>
    </source>
</evidence>
<feature type="coiled-coil region" evidence="1">
    <location>
        <begin position="3"/>
        <end position="111"/>
    </location>
</feature>
<comment type="caution">
    <text evidence="2">The sequence shown here is derived from an EMBL/GenBank/DDBJ whole genome shotgun (WGS) entry which is preliminary data.</text>
</comment>
<evidence type="ECO:0000313" key="3">
    <source>
        <dbReference type="Proteomes" id="UP001605036"/>
    </source>
</evidence>
<keyword evidence="1" id="KW-0175">Coiled coil</keyword>
<dbReference type="SUPFAM" id="SSF101447">
    <property type="entry name" value="Formin homology 2 domain (FH2 domain)"/>
    <property type="match status" value="1"/>
</dbReference>
<dbReference type="AlphaFoldDB" id="A0ABD1YY28"/>
<gene>
    <name evidence="2" type="ORF">R1flu_005761</name>
</gene>
<organism evidence="2 3">
    <name type="scientific">Riccia fluitans</name>
    <dbReference type="NCBI Taxonomy" id="41844"/>
    <lineage>
        <taxon>Eukaryota</taxon>
        <taxon>Viridiplantae</taxon>
        <taxon>Streptophyta</taxon>
        <taxon>Embryophyta</taxon>
        <taxon>Marchantiophyta</taxon>
        <taxon>Marchantiopsida</taxon>
        <taxon>Marchantiidae</taxon>
        <taxon>Marchantiales</taxon>
        <taxon>Ricciaceae</taxon>
        <taxon>Riccia</taxon>
    </lineage>
</organism>
<reference evidence="2 3" key="1">
    <citation type="submission" date="2024-09" db="EMBL/GenBank/DDBJ databases">
        <title>Chromosome-scale assembly of Riccia fluitans.</title>
        <authorList>
            <person name="Paukszto L."/>
            <person name="Sawicki J."/>
            <person name="Karawczyk K."/>
            <person name="Piernik-Szablinska J."/>
            <person name="Szczecinska M."/>
            <person name="Mazdziarz M."/>
        </authorList>
    </citation>
    <scope>NUCLEOTIDE SEQUENCE [LARGE SCALE GENOMIC DNA]</scope>
    <source>
        <strain evidence="2">Rf_01</strain>
        <tissue evidence="2">Aerial parts of the thallus</tissue>
    </source>
</reference>
<proteinExistence type="predicted"/>
<protein>
    <recommendedName>
        <fullName evidence="4">Tropomyosin</fullName>
    </recommendedName>
</protein>
<evidence type="ECO:0000313" key="2">
    <source>
        <dbReference type="EMBL" id="KAL2634282.1"/>
    </source>
</evidence>
<sequence length="165" mass="19423">MELDLCREQLEDYEEERNDEDRSLQSQLDTLENLHHALKVEFQQIVEDKSKLEVELAEAKNERDTCKNDLGSRHDQFLKLKEAVEKYRLEAAEALQRCERSEEKLQECTREQDDVWRRCNIAEAQATETAHELAQERVRAKKIDSALEEHKSLVNDMYAMLTKAT</sequence>
<name>A0ABD1YY28_9MARC</name>
<dbReference type="Proteomes" id="UP001605036">
    <property type="component" value="Unassembled WGS sequence"/>
</dbReference>